<evidence type="ECO:0000313" key="6">
    <source>
        <dbReference type="Proteomes" id="UP000515146"/>
    </source>
</evidence>
<feature type="domain" description="C2H2-type" evidence="5">
    <location>
        <begin position="106"/>
        <end position="128"/>
    </location>
</feature>
<dbReference type="PANTHER" id="PTHR15052:SF2">
    <property type="entry name" value="GENERAL TRANSCRIPTION FACTOR 3C POLYPEPTIDE 2"/>
    <property type="match status" value="1"/>
</dbReference>
<dbReference type="OMA" id="YGVARIN"/>
<sequence>MGRKKKEESTLDNIVAKADEYRCSLCGFVARKVNDCDHHILVEHQGQALINEDRPMNDIEIRQGYRRALTVLKQLRCPICSKTFRSFLGMVFHAQICGKSTDQLFRECEICGKRLKIHSLAIHLRSIHSTADPSIDENDNNDDNGDDIETIKDISNNRGKKRNSALKAIKKFRSLELADDEDEDDRKKSKKTRLKNNDDEDFSAKSSADENDDELEVGINLINKIEPKTTKTLNDKDLEHIISLIVHHIIREDGSNDDENGNQKIEKTISKTVAVNPKGLYSCYNSMCPTQFKYRFELENHYRRCRWRKFWFQCSLNECQQQQRERSRNRFNWLDTSVVEHFFHYHDELFDDELKEQFDIFVTKKQISNQIVQSGSGSRTPHYLEQLLEWHKQTTISLSNDEILFSNMLPKPDDYRIINRNFSIHQNCHTATNFKSTISMDSGDNQMKHLSTFESIRLDDNNSMFNVGNCVSAIAWCPIPFTIESTGFDCRSQFDQILMTEMKAQRDQYLILATSNFDELLQNERPDQICLQLWNVGPLNSVKNATTEECNMQQARLALNIDWTSYGDVLEICWCPWGVSYEQQPQQQPQSSRLKRLGLVAIASEDGHIRILSIPHPNQLDGSYNINYLLQVEPILVLQDRFPRYLNCNSIDWYPFAPYNMIVGAFNTGVSCLWRLPVDDEQPIAENKRLLPYDENGNLKCQPLLSIQWLNRDMYVCSSLNHSFIYHIHWDGLYRQIECRPCQKILVYQPLWTKHMIQMAMVRKGSLIGFYLLDIPVDSGQDNRHTIISNADDNYTDMSLSPWMYLIAYASESGKLFTTKMLKKPGCSKNVKSGNYILYATKLANMDLDRQNNSQESSSIKKCVMINECLDLNHQMDDFFDKYFFIYEDCQKPDAILQGRTASSNVRLLTKNDLYRYYAINKCCWNPNLSSYSWIFSSNKSGLCRLNRYPLINPKQMY</sequence>
<gene>
    <name evidence="7" type="primary">LOC113794889</name>
</gene>
<evidence type="ECO:0000256" key="3">
    <source>
        <dbReference type="ARBA" id="ARBA00023242"/>
    </source>
</evidence>
<evidence type="ECO:0000256" key="4">
    <source>
        <dbReference type="SAM" id="MobiDB-lite"/>
    </source>
</evidence>
<keyword evidence="3" id="KW-0539">Nucleus</keyword>
<comment type="subcellular location">
    <subcellularLocation>
        <location evidence="1">Nucleus</location>
    </subcellularLocation>
</comment>
<keyword evidence="6" id="KW-1185">Reference proteome</keyword>
<name>A0A6P6Y8G3_DERPT</name>
<dbReference type="InParanoid" id="A0A6P6Y8G3"/>
<dbReference type="AlphaFoldDB" id="A0A6P6Y8G3"/>
<dbReference type="InterPro" id="IPR052416">
    <property type="entry name" value="GTF3C_component"/>
</dbReference>
<keyword evidence="2" id="KW-0804">Transcription</keyword>
<dbReference type="GO" id="GO:0006383">
    <property type="term" value="P:transcription by RNA polymerase III"/>
    <property type="evidence" value="ECO:0007669"/>
    <property type="project" value="TreeGrafter"/>
</dbReference>
<dbReference type="PANTHER" id="PTHR15052">
    <property type="entry name" value="RNA POLYMERASE III TRANSCRIPTION INITIATION FACTOR COMPLEX SUBUNIT"/>
    <property type="match status" value="1"/>
</dbReference>
<organism evidence="6 7">
    <name type="scientific">Dermatophagoides pteronyssinus</name>
    <name type="common">European house dust mite</name>
    <dbReference type="NCBI Taxonomy" id="6956"/>
    <lineage>
        <taxon>Eukaryota</taxon>
        <taxon>Metazoa</taxon>
        <taxon>Ecdysozoa</taxon>
        <taxon>Arthropoda</taxon>
        <taxon>Chelicerata</taxon>
        <taxon>Arachnida</taxon>
        <taxon>Acari</taxon>
        <taxon>Acariformes</taxon>
        <taxon>Sarcoptiformes</taxon>
        <taxon>Astigmata</taxon>
        <taxon>Psoroptidia</taxon>
        <taxon>Analgoidea</taxon>
        <taxon>Pyroglyphidae</taxon>
        <taxon>Dermatophagoidinae</taxon>
        <taxon>Dermatophagoides</taxon>
    </lineage>
</organism>
<protein>
    <submittedName>
        <fullName evidence="7">Uncharacterized protein LOC113794889</fullName>
    </submittedName>
</protein>
<feature type="domain" description="C2H2-type" evidence="5">
    <location>
        <begin position="21"/>
        <end position="44"/>
    </location>
</feature>
<evidence type="ECO:0000313" key="7">
    <source>
        <dbReference type="RefSeq" id="XP_027200839.1"/>
    </source>
</evidence>
<dbReference type="SMART" id="SM00355">
    <property type="entry name" value="ZnF_C2H2"/>
    <property type="match status" value="4"/>
</dbReference>
<dbReference type="SUPFAM" id="SSF50978">
    <property type="entry name" value="WD40 repeat-like"/>
    <property type="match status" value="1"/>
</dbReference>
<dbReference type="InterPro" id="IPR013087">
    <property type="entry name" value="Znf_C2H2_type"/>
</dbReference>
<dbReference type="Proteomes" id="UP000515146">
    <property type="component" value="Unplaced"/>
</dbReference>
<dbReference type="InterPro" id="IPR036322">
    <property type="entry name" value="WD40_repeat_dom_sf"/>
</dbReference>
<dbReference type="KEGG" id="dpte:113794889"/>
<evidence type="ECO:0000259" key="5">
    <source>
        <dbReference type="SMART" id="SM00355"/>
    </source>
</evidence>
<evidence type="ECO:0000256" key="1">
    <source>
        <dbReference type="ARBA" id="ARBA00004123"/>
    </source>
</evidence>
<reference evidence="7" key="1">
    <citation type="submission" date="2025-08" db="UniProtKB">
        <authorList>
            <consortium name="RefSeq"/>
        </authorList>
    </citation>
    <scope>IDENTIFICATION</scope>
    <source>
        <strain evidence="7">Airmid</strain>
    </source>
</reference>
<dbReference type="Gene3D" id="3.30.160.60">
    <property type="entry name" value="Classic Zinc Finger"/>
    <property type="match status" value="1"/>
</dbReference>
<dbReference type="OrthoDB" id="4703at2759"/>
<evidence type="ECO:0000256" key="2">
    <source>
        <dbReference type="ARBA" id="ARBA00023163"/>
    </source>
</evidence>
<accession>A0A6P6Y8G3</accession>
<dbReference type="RefSeq" id="XP_027200839.1">
    <property type="nucleotide sequence ID" value="XM_027345038.1"/>
</dbReference>
<feature type="domain" description="C2H2-type" evidence="5">
    <location>
        <begin position="281"/>
        <end position="303"/>
    </location>
</feature>
<feature type="domain" description="C2H2-type" evidence="5">
    <location>
        <begin position="75"/>
        <end position="95"/>
    </location>
</feature>
<proteinExistence type="predicted"/>
<dbReference type="GO" id="GO:0000127">
    <property type="term" value="C:transcription factor TFIIIC complex"/>
    <property type="evidence" value="ECO:0007669"/>
    <property type="project" value="TreeGrafter"/>
</dbReference>
<feature type="region of interest" description="Disordered" evidence="4">
    <location>
        <begin position="180"/>
        <end position="210"/>
    </location>
</feature>
<dbReference type="GO" id="GO:0005634">
    <property type="term" value="C:nucleus"/>
    <property type="evidence" value="ECO:0007669"/>
    <property type="project" value="UniProtKB-SubCell"/>
</dbReference>